<gene>
    <name evidence="5" type="ORF">JCGZ_13147</name>
</gene>
<dbReference type="NCBIfam" id="TIGR00756">
    <property type="entry name" value="PPR"/>
    <property type="match status" value="3"/>
</dbReference>
<dbReference type="GO" id="GO:0009451">
    <property type="term" value="P:RNA modification"/>
    <property type="evidence" value="ECO:0007669"/>
    <property type="project" value="InterPro"/>
</dbReference>
<dbReference type="Gene3D" id="1.25.40.10">
    <property type="entry name" value="Tetratricopeptide repeat domain"/>
    <property type="match status" value="4"/>
</dbReference>
<dbReference type="PANTHER" id="PTHR47926">
    <property type="entry name" value="PENTATRICOPEPTIDE REPEAT-CONTAINING PROTEIN"/>
    <property type="match status" value="1"/>
</dbReference>
<dbReference type="Pfam" id="PF14432">
    <property type="entry name" value="DYW_deaminase"/>
    <property type="match status" value="1"/>
</dbReference>
<dbReference type="Pfam" id="PF01535">
    <property type="entry name" value="PPR"/>
    <property type="match status" value="5"/>
</dbReference>
<dbReference type="Proteomes" id="UP000027138">
    <property type="component" value="Unassembled WGS sequence"/>
</dbReference>
<dbReference type="FunFam" id="1.25.40.10:FF:000031">
    <property type="entry name" value="Pentatricopeptide repeat-containing protein mitochondrial"/>
    <property type="match status" value="1"/>
</dbReference>
<protein>
    <recommendedName>
        <fullName evidence="4">DYW domain-containing protein</fullName>
    </recommendedName>
</protein>
<evidence type="ECO:0000256" key="3">
    <source>
        <dbReference type="PROSITE-ProRule" id="PRU00708"/>
    </source>
</evidence>
<evidence type="ECO:0000256" key="2">
    <source>
        <dbReference type="ARBA" id="ARBA00022737"/>
    </source>
</evidence>
<reference evidence="5 6" key="1">
    <citation type="journal article" date="2014" name="PLoS ONE">
        <title>Global Analysis of Gene Expression Profiles in Physic Nut (Jatropha curcas L.) Seedlings Exposed to Salt Stress.</title>
        <authorList>
            <person name="Zhang L."/>
            <person name="Zhang C."/>
            <person name="Wu P."/>
            <person name="Chen Y."/>
            <person name="Li M."/>
            <person name="Jiang H."/>
            <person name="Wu G."/>
        </authorList>
    </citation>
    <scope>NUCLEOTIDE SEQUENCE [LARGE SCALE GENOMIC DNA]</scope>
    <source>
        <strain evidence="6">cv. GZQX0401</strain>
        <tissue evidence="5">Young leaves</tissue>
    </source>
</reference>
<feature type="repeat" description="PPR" evidence="3">
    <location>
        <begin position="303"/>
        <end position="337"/>
    </location>
</feature>
<keyword evidence="6" id="KW-1185">Reference proteome</keyword>
<name>A0A067K8Z5_JATCU</name>
<dbReference type="PROSITE" id="PS51375">
    <property type="entry name" value="PPR"/>
    <property type="match status" value="3"/>
</dbReference>
<dbReference type="KEGG" id="jcu:105639120"/>
<dbReference type="InterPro" id="IPR002885">
    <property type="entry name" value="PPR_rpt"/>
</dbReference>
<sequence>MLISHYLHQLQFCAKRRTPLIAKKLHAQVIKIGIYETKPIPNTILDVYGKCGLLQYADYMFDEMPNRDQVSWASILTAYNQANLPNRTLSIFPNMFICDMLQPDHFVYATLVKACASLGAIRQGKQVHAQFVLSPFYDDDVVKSSLVDMYAKCGLPNIARDIFDSILAKSPVSWTAMISGYATSGLKEKAMELFSMAPVRNLYSWTALISGLVQSGNGIDGSYLFLEMRREGIDIVDPLVLSSVIGACANLAVLEFGKQIHGLVIALGYESCLFISNALVDMYAKCSDFLAAKYIFAQMIRKDVVSWTSMIVGAAQHGRASEALDLYEKMVLAGVRPNEVTFVGLIYSCSHAGLVDKGRELFNTMIDDYGIKPSLRHFTCLLDLLSRSGHLDEAENLITAMPFKPDEPTWAALLSACKHHRNTQMGLRIANKLLSLNPEDPSTYILLSNVYAGAGMWEKMSTVRKLMAAKEVKKKPGYSTIALGKEIQVFLAGESCHIMKDEIFGLLKELEGEMRRRGYVPDTSSVLHDMEEQEKVRQLFWHSERLAVAYGLLKSVPGSIIRIVKNLRICGDCHTVLKFICSIVQREIIVRDATRYHHFKDGRCSCNDFW</sequence>
<dbReference type="Pfam" id="PF20431">
    <property type="entry name" value="E_motif"/>
    <property type="match status" value="1"/>
</dbReference>
<dbReference type="OrthoDB" id="1854885at2759"/>
<accession>A0A067K8Z5</accession>
<dbReference type="GO" id="GO:0003723">
    <property type="term" value="F:RNA binding"/>
    <property type="evidence" value="ECO:0007669"/>
    <property type="project" value="InterPro"/>
</dbReference>
<evidence type="ECO:0000313" key="6">
    <source>
        <dbReference type="Proteomes" id="UP000027138"/>
    </source>
</evidence>
<dbReference type="InterPro" id="IPR046960">
    <property type="entry name" value="PPR_At4g14850-like_plant"/>
</dbReference>
<organism evidence="5 6">
    <name type="scientific">Jatropha curcas</name>
    <name type="common">Barbados nut</name>
    <dbReference type="NCBI Taxonomy" id="180498"/>
    <lineage>
        <taxon>Eukaryota</taxon>
        <taxon>Viridiplantae</taxon>
        <taxon>Streptophyta</taxon>
        <taxon>Embryophyta</taxon>
        <taxon>Tracheophyta</taxon>
        <taxon>Spermatophyta</taxon>
        <taxon>Magnoliopsida</taxon>
        <taxon>eudicotyledons</taxon>
        <taxon>Gunneridae</taxon>
        <taxon>Pentapetalae</taxon>
        <taxon>rosids</taxon>
        <taxon>fabids</taxon>
        <taxon>Malpighiales</taxon>
        <taxon>Euphorbiaceae</taxon>
        <taxon>Crotonoideae</taxon>
        <taxon>Jatropheae</taxon>
        <taxon>Jatropha</taxon>
    </lineage>
</organism>
<keyword evidence="2" id="KW-0677">Repeat</keyword>
<dbReference type="PANTHER" id="PTHR47926:SF495">
    <property type="entry name" value="DYW DOMAIN-CONTAINING PROTEIN"/>
    <property type="match status" value="1"/>
</dbReference>
<dbReference type="AlphaFoldDB" id="A0A067K8Z5"/>
<dbReference type="FunFam" id="1.25.40.10:FF:000366">
    <property type="entry name" value="Pentatricopeptide (PPR) repeat-containing protein"/>
    <property type="match status" value="1"/>
</dbReference>
<dbReference type="EMBL" id="KK914578">
    <property type="protein sequence ID" value="KDP32597.1"/>
    <property type="molecule type" value="Genomic_DNA"/>
</dbReference>
<comment type="similarity">
    <text evidence="1">Belongs to the PPR family. PCMP-H subfamily.</text>
</comment>
<evidence type="ECO:0000256" key="1">
    <source>
        <dbReference type="ARBA" id="ARBA00006643"/>
    </source>
</evidence>
<dbReference type="InterPro" id="IPR046848">
    <property type="entry name" value="E_motif"/>
</dbReference>
<dbReference type="InterPro" id="IPR011990">
    <property type="entry name" value="TPR-like_helical_dom_sf"/>
</dbReference>
<evidence type="ECO:0000259" key="4">
    <source>
        <dbReference type="Pfam" id="PF14432"/>
    </source>
</evidence>
<proteinExistence type="inferred from homology"/>
<dbReference type="InterPro" id="IPR032867">
    <property type="entry name" value="DYW_dom"/>
</dbReference>
<feature type="repeat" description="PPR" evidence="3">
    <location>
        <begin position="338"/>
        <end position="373"/>
    </location>
</feature>
<feature type="domain" description="DYW" evidence="4">
    <location>
        <begin position="518"/>
        <end position="610"/>
    </location>
</feature>
<dbReference type="Pfam" id="PF13041">
    <property type="entry name" value="PPR_2"/>
    <property type="match status" value="1"/>
</dbReference>
<dbReference type="FunFam" id="1.25.40.10:FF:001307">
    <property type="entry name" value="Pentatricopeptide repeat-containing protein At4g14050, mitochondrial"/>
    <property type="match status" value="1"/>
</dbReference>
<dbReference type="GO" id="GO:0008270">
    <property type="term" value="F:zinc ion binding"/>
    <property type="evidence" value="ECO:0007669"/>
    <property type="project" value="InterPro"/>
</dbReference>
<evidence type="ECO:0000313" key="5">
    <source>
        <dbReference type="EMBL" id="KDP32597.1"/>
    </source>
</evidence>
<feature type="repeat" description="PPR" evidence="3">
    <location>
        <begin position="201"/>
        <end position="235"/>
    </location>
</feature>